<dbReference type="InterPro" id="IPR001544">
    <property type="entry name" value="Aminotrans_IV"/>
</dbReference>
<comment type="catalytic activity">
    <reaction evidence="8">
        <text>L-leucine + 2-oxoglutarate = 4-methyl-2-oxopentanoate + L-glutamate</text>
        <dbReference type="Rhea" id="RHEA:18321"/>
        <dbReference type="ChEBI" id="CHEBI:16810"/>
        <dbReference type="ChEBI" id="CHEBI:17865"/>
        <dbReference type="ChEBI" id="CHEBI:29985"/>
        <dbReference type="ChEBI" id="CHEBI:57427"/>
        <dbReference type="EC" id="2.6.1.42"/>
    </reaction>
</comment>
<comment type="similarity">
    <text evidence="4">Belongs to the class-IV pyridoxal-phosphate-dependent aminotransferase family.</text>
</comment>
<reference evidence="10" key="2">
    <citation type="submission" date="2023-07" db="EMBL/GenBank/DDBJ databases">
        <authorList>
            <person name="Jung D.-H."/>
        </authorList>
    </citation>
    <scope>NUCLEOTIDE SEQUENCE [LARGE SCALE GENOMIC DNA]</scope>
    <source>
        <strain evidence="10">JA-25</strain>
    </source>
</reference>
<dbReference type="PANTHER" id="PTHR42743">
    <property type="entry name" value="AMINO-ACID AMINOTRANSFERASE"/>
    <property type="match status" value="1"/>
</dbReference>
<dbReference type="InterPro" id="IPR043132">
    <property type="entry name" value="BCAT-like_C"/>
</dbReference>
<evidence type="ECO:0000313" key="9">
    <source>
        <dbReference type="EMBL" id="NID10491.1"/>
    </source>
</evidence>
<comment type="pathway">
    <text evidence="2">Amino-acid biosynthesis; L-valine biosynthesis; L-valine from pyruvate: step 4/4.</text>
</comment>
<dbReference type="GO" id="GO:0008483">
    <property type="term" value="F:transaminase activity"/>
    <property type="evidence" value="ECO:0007669"/>
    <property type="project" value="UniProtKB-KW"/>
</dbReference>
<evidence type="ECO:0000256" key="6">
    <source>
        <dbReference type="ARBA" id="ARBA00048212"/>
    </source>
</evidence>
<evidence type="ECO:0000256" key="7">
    <source>
        <dbReference type="ARBA" id="ARBA00048798"/>
    </source>
</evidence>
<keyword evidence="10" id="KW-1185">Reference proteome</keyword>
<keyword evidence="9" id="KW-0032">Aminotransferase</keyword>
<dbReference type="InterPro" id="IPR036038">
    <property type="entry name" value="Aminotransferase-like"/>
</dbReference>
<evidence type="ECO:0000256" key="8">
    <source>
        <dbReference type="ARBA" id="ARBA00049229"/>
    </source>
</evidence>
<dbReference type="Proteomes" id="UP000606008">
    <property type="component" value="Unassembled WGS sequence"/>
</dbReference>
<evidence type="ECO:0000313" key="10">
    <source>
        <dbReference type="Proteomes" id="UP000606008"/>
    </source>
</evidence>
<dbReference type="EC" id="2.6.1.42" evidence="5"/>
<dbReference type="CDD" id="cd00449">
    <property type="entry name" value="PLPDE_IV"/>
    <property type="match status" value="1"/>
</dbReference>
<dbReference type="InterPro" id="IPR050571">
    <property type="entry name" value="Class-IV_PLP-Dep_Aminotrnsfr"/>
</dbReference>
<dbReference type="Gene3D" id="3.20.10.10">
    <property type="entry name" value="D-amino Acid Aminotransferase, subunit A, domain 2"/>
    <property type="match status" value="1"/>
</dbReference>
<dbReference type="RefSeq" id="WP_166691780.1">
    <property type="nucleotide sequence ID" value="NZ_WAEL01000003.1"/>
</dbReference>
<evidence type="ECO:0000256" key="5">
    <source>
        <dbReference type="ARBA" id="ARBA00013053"/>
    </source>
</evidence>
<dbReference type="SUPFAM" id="SSF56752">
    <property type="entry name" value="D-aminoacid aminotransferase-like PLP-dependent enzymes"/>
    <property type="match status" value="1"/>
</dbReference>
<evidence type="ECO:0000256" key="3">
    <source>
        <dbReference type="ARBA" id="ARBA00005072"/>
    </source>
</evidence>
<proteinExistence type="inferred from homology"/>
<dbReference type="EMBL" id="WAEL01000003">
    <property type="protein sequence ID" value="NID10491.1"/>
    <property type="molecule type" value="Genomic_DNA"/>
</dbReference>
<protein>
    <recommendedName>
        <fullName evidence="5">branched-chain-amino-acid transaminase</fullName>
        <ecNumber evidence="5">2.6.1.42</ecNumber>
    </recommendedName>
</protein>
<dbReference type="PANTHER" id="PTHR42743:SF11">
    <property type="entry name" value="AMINODEOXYCHORISMATE LYASE"/>
    <property type="match status" value="1"/>
</dbReference>
<evidence type="ECO:0000256" key="4">
    <source>
        <dbReference type="ARBA" id="ARBA00009320"/>
    </source>
</evidence>
<keyword evidence="9" id="KW-0808">Transferase</keyword>
<comment type="caution">
    <text evidence="9">The sequence shown here is derived from an EMBL/GenBank/DDBJ whole genome shotgun (WGS) entry which is preliminary data.</text>
</comment>
<comment type="pathway">
    <text evidence="1">Amino-acid biosynthesis; L-isoleucine biosynthesis; L-isoleucine from 2-oxobutanoate: step 4/4.</text>
</comment>
<dbReference type="Gene3D" id="3.30.470.10">
    <property type="match status" value="1"/>
</dbReference>
<dbReference type="Pfam" id="PF01063">
    <property type="entry name" value="Aminotran_4"/>
    <property type="match status" value="1"/>
</dbReference>
<evidence type="ECO:0000256" key="2">
    <source>
        <dbReference type="ARBA" id="ARBA00004931"/>
    </source>
</evidence>
<sequence>MNLVYNSDILPEAEFSLPPTDRAFQYGDGLFETIRYEGGKVWFWSDHYDRLISGMKALYLDVPEQFGQKALHTALLALIEQNGLGRSPARIKLQVWRQPGGLYTPTTHAANWLLTAKPGQPFALTDKPRLGIFRDVRLSSSRLSMIKTLNALPYVMAGIYRQQHGFDDVVLLDTNGHLAECVASNLFWLKDHQLVTPSLESGCINGIIRRQLLRTHQVTEGLFLPDVLETADAVFCVNVNGLQTLLGTLPDRLTNVVRGIYDGARSDGYVN</sequence>
<organism evidence="9 10">
    <name type="scientific">Fibrivirga algicola</name>
    <dbReference type="NCBI Taxonomy" id="2950420"/>
    <lineage>
        <taxon>Bacteria</taxon>
        <taxon>Pseudomonadati</taxon>
        <taxon>Bacteroidota</taxon>
        <taxon>Cytophagia</taxon>
        <taxon>Cytophagales</taxon>
        <taxon>Spirosomataceae</taxon>
        <taxon>Fibrivirga</taxon>
    </lineage>
</organism>
<comment type="catalytic activity">
    <reaction evidence="6">
        <text>L-valine + 2-oxoglutarate = 3-methyl-2-oxobutanoate + L-glutamate</text>
        <dbReference type="Rhea" id="RHEA:24813"/>
        <dbReference type="ChEBI" id="CHEBI:11851"/>
        <dbReference type="ChEBI" id="CHEBI:16810"/>
        <dbReference type="ChEBI" id="CHEBI:29985"/>
        <dbReference type="ChEBI" id="CHEBI:57762"/>
        <dbReference type="EC" id="2.6.1.42"/>
    </reaction>
</comment>
<dbReference type="InterPro" id="IPR043131">
    <property type="entry name" value="BCAT-like_N"/>
</dbReference>
<reference evidence="10" key="1">
    <citation type="submission" date="2019-09" db="EMBL/GenBank/DDBJ databases">
        <authorList>
            <person name="Jung D.-H."/>
        </authorList>
    </citation>
    <scope>NUCLEOTIDE SEQUENCE [LARGE SCALE GENOMIC DNA]</scope>
    <source>
        <strain evidence="10">JA-25</strain>
    </source>
</reference>
<gene>
    <name evidence="9" type="ORF">F7231_09930</name>
</gene>
<comment type="pathway">
    <text evidence="3">Amino-acid biosynthesis; L-leucine biosynthesis; L-leucine from 3-methyl-2-oxobutanoate: step 4/4.</text>
</comment>
<evidence type="ECO:0000256" key="1">
    <source>
        <dbReference type="ARBA" id="ARBA00004824"/>
    </source>
</evidence>
<accession>A0ABX0QGY1</accession>
<name>A0ABX0QGY1_9BACT</name>
<comment type="catalytic activity">
    <reaction evidence="7">
        <text>L-isoleucine + 2-oxoglutarate = (S)-3-methyl-2-oxopentanoate + L-glutamate</text>
        <dbReference type="Rhea" id="RHEA:24801"/>
        <dbReference type="ChEBI" id="CHEBI:16810"/>
        <dbReference type="ChEBI" id="CHEBI:29985"/>
        <dbReference type="ChEBI" id="CHEBI:35146"/>
        <dbReference type="ChEBI" id="CHEBI:58045"/>
        <dbReference type="EC" id="2.6.1.42"/>
    </reaction>
</comment>